<dbReference type="PROSITE" id="PS50007">
    <property type="entry name" value="PIPLC_X_DOMAIN"/>
    <property type="match status" value="1"/>
</dbReference>
<dbReference type="PANTHER" id="PTHR13593:SF143">
    <property type="entry name" value="PHOSPHATIDYLINOSITOL-SPECIFIC PHOSPHOLIPASE C X DOMAIN-CONTAINING PROTEIN"/>
    <property type="match status" value="1"/>
</dbReference>
<proteinExistence type="predicted"/>
<name>A0A1E1M7S3_RHYSE</name>
<gene>
    <name evidence="2" type="ORF">RSE6_05411</name>
</gene>
<protein>
    <submittedName>
        <fullName evidence="2">Uncharacterized protein</fullName>
    </submittedName>
</protein>
<dbReference type="AlphaFoldDB" id="A0A1E1M7S3"/>
<evidence type="ECO:0000313" key="3">
    <source>
        <dbReference type="Proteomes" id="UP000177625"/>
    </source>
</evidence>
<feature type="chain" id="PRO_5009448093" evidence="1">
    <location>
        <begin position="23"/>
        <end position="627"/>
    </location>
</feature>
<keyword evidence="3" id="KW-1185">Reference proteome</keyword>
<evidence type="ECO:0000313" key="2">
    <source>
        <dbReference type="EMBL" id="CZT45128.1"/>
    </source>
</evidence>
<keyword evidence="1" id="KW-0732">Signal</keyword>
<accession>A0A1E1M7S3</accession>
<evidence type="ECO:0000256" key="1">
    <source>
        <dbReference type="SAM" id="SignalP"/>
    </source>
</evidence>
<dbReference type="InterPro" id="IPR017946">
    <property type="entry name" value="PLC-like_Pdiesterase_TIM-brl"/>
</dbReference>
<dbReference type="Gene3D" id="3.20.20.190">
    <property type="entry name" value="Phosphatidylinositol (PI) phosphodiesterase"/>
    <property type="match status" value="1"/>
</dbReference>
<reference evidence="3" key="1">
    <citation type="submission" date="2016-03" db="EMBL/GenBank/DDBJ databases">
        <authorList>
            <person name="Guldener U."/>
        </authorList>
    </citation>
    <scope>NUCLEOTIDE SEQUENCE [LARGE SCALE GENOMIC DNA]</scope>
</reference>
<dbReference type="SUPFAM" id="SSF51695">
    <property type="entry name" value="PLC-like phosphodiesterases"/>
    <property type="match status" value="1"/>
</dbReference>
<dbReference type="EMBL" id="FJVC01000201">
    <property type="protein sequence ID" value="CZT45128.1"/>
    <property type="molecule type" value="Genomic_DNA"/>
</dbReference>
<dbReference type="PANTHER" id="PTHR13593">
    <property type="match status" value="1"/>
</dbReference>
<feature type="signal peptide" evidence="1">
    <location>
        <begin position="1"/>
        <end position="22"/>
    </location>
</feature>
<dbReference type="InterPro" id="IPR051057">
    <property type="entry name" value="PI-PLC_domain"/>
</dbReference>
<organism evidence="2 3">
    <name type="scientific">Rhynchosporium secalis</name>
    <name type="common">Barley scald fungus</name>
    <dbReference type="NCBI Taxonomy" id="38038"/>
    <lineage>
        <taxon>Eukaryota</taxon>
        <taxon>Fungi</taxon>
        <taxon>Dikarya</taxon>
        <taxon>Ascomycota</taxon>
        <taxon>Pezizomycotina</taxon>
        <taxon>Leotiomycetes</taxon>
        <taxon>Helotiales</taxon>
        <taxon>Ploettnerulaceae</taxon>
        <taxon>Rhynchosporium</taxon>
    </lineage>
</organism>
<sequence>MRFTSLLSAVICLLLNAIFVSAGPGGYVQLANLTPYDWKLKSIHSYHMRWDFRDTIPAGTTKEQYFEWKKDHGPNGDCGAEATYELVGSPEPASFTVQARQNNGKHIDIQYGDALSSLGNPVGSLFTLGCTKDGTVLFVLAGNETGSYVSSNPPVAWMQATFPTIGQKSLREIAMPASHDAGMSQITRIYYGTAHNTQTQSVHVYRQLIYGARWFDIRPAHRQGTWYTNHLFGKLGAFGRTIHDIIEDVNRFTAEHPGELIVLDLTHEMERLRWRPRLTAEKWQELYDLLYNGLDDIWMADQDSMPEDLSAVPISTFVQPGSRSAVLVRIPDHAPEDILRSSAVQKRDIAMGDALIEDGSSKTAIDERLDVNVPIEDRYSNTAIDEPLDINAPNIVLVPGDYPLEVSEDENLETPDNSTLSPLLDFPLLPPPKPPTVLKPAFIHARRLATAGEYSDTDSPSFLELDQLLKLARLRPEPKSRIHKSTWTITQRTKDVIDIGNSATSIISKAVPAHRRLFSMIWKGLKGTTYPNLIEVDDIHDSQVTALCVAINHYFGRGLDMAGVKILGKRRMVMIKGRSAEEGKSEKLGWLGKGVVLFANGLTSAIKNMNPRSCLTERWCGMMTTDT</sequence>
<dbReference type="GO" id="GO:0006629">
    <property type="term" value="P:lipid metabolic process"/>
    <property type="evidence" value="ECO:0007669"/>
    <property type="project" value="InterPro"/>
</dbReference>
<dbReference type="GO" id="GO:0008081">
    <property type="term" value="F:phosphoric diester hydrolase activity"/>
    <property type="evidence" value="ECO:0007669"/>
    <property type="project" value="InterPro"/>
</dbReference>
<dbReference type="Proteomes" id="UP000177625">
    <property type="component" value="Unassembled WGS sequence"/>
</dbReference>